<name>A0ABW2I8F4_9BURK</name>
<dbReference type="SMART" id="SM00965">
    <property type="entry name" value="STN"/>
    <property type="match status" value="1"/>
</dbReference>
<accession>A0ABW2I8F4</accession>
<gene>
    <name evidence="6" type="ORF">ACFQPC_04170</name>
</gene>
<keyword evidence="2" id="KW-0472">Membrane</keyword>
<evidence type="ECO:0000256" key="3">
    <source>
        <dbReference type="ARBA" id="ARBA00023237"/>
    </source>
</evidence>
<feature type="compositionally biased region" description="Polar residues" evidence="4">
    <location>
        <begin position="22"/>
        <end position="32"/>
    </location>
</feature>
<feature type="domain" description="Secretin/TonB short N-terminal" evidence="5">
    <location>
        <begin position="59"/>
        <end position="114"/>
    </location>
</feature>
<dbReference type="InterPro" id="IPR011662">
    <property type="entry name" value="Secretin/TonB_short_N"/>
</dbReference>
<keyword evidence="3" id="KW-0998">Cell outer membrane</keyword>
<reference evidence="7" key="1">
    <citation type="journal article" date="2019" name="Int. J. Syst. Evol. Microbiol.">
        <title>The Global Catalogue of Microorganisms (GCM) 10K type strain sequencing project: providing services to taxonomists for standard genome sequencing and annotation.</title>
        <authorList>
            <consortium name="The Broad Institute Genomics Platform"/>
            <consortium name="The Broad Institute Genome Sequencing Center for Infectious Disease"/>
            <person name="Wu L."/>
            <person name="Ma J."/>
        </authorList>
    </citation>
    <scope>NUCLEOTIDE SEQUENCE [LARGE SCALE GENOMIC DNA]</scope>
    <source>
        <strain evidence="7">KACC 12508</strain>
    </source>
</reference>
<evidence type="ECO:0000313" key="7">
    <source>
        <dbReference type="Proteomes" id="UP001596542"/>
    </source>
</evidence>
<evidence type="ECO:0000256" key="4">
    <source>
        <dbReference type="SAM" id="MobiDB-lite"/>
    </source>
</evidence>
<dbReference type="Gene3D" id="3.55.50.30">
    <property type="match status" value="1"/>
</dbReference>
<proteinExistence type="predicted"/>
<dbReference type="RefSeq" id="WP_382270334.1">
    <property type="nucleotide sequence ID" value="NZ_JBHTBU010000001.1"/>
</dbReference>
<evidence type="ECO:0000313" key="6">
    <source>
        <dbReference type="EMBL" id="MFC7287227.1"/>
    </source>
</evidence>
<dbReference type="Proteomes" id="UP001596542">
    <property type="component" value="Unassembled WGS sequence"/>
</dbReference>
<dbReference type="SUPFAM" id="SSF74653">
    <property type="entry name" value="TolA/TonB C-terminal domain"/>
    <property type="match status" value="1"/>
</dbReference>
<comment type="caution">
    <text evidence="6">The sequence shown here is derived from an EMBL/GenBank/DDBJ whole genome shotgun (WGS) entry which is preliminary data.</text>
</comment>
<keyword evidence="1" id="KW-0813">Transport</keyword>
<evidence type="ECO:0000256" key="2">
    <source>
        <dbReference type="ARBA" id="ARBA00023136"/>
    </source>
</evidence>
<dbReference type="EMBL" id="JBHTBU010000001">
    <property type="protein sequence ID" value="MFC7287227.1"/>
    <property type="molecule type" value="Genomic_DNA"/>
</dbReference>
<keyword evidence="7" id="KW-1185">Reference proteome</keyword>
<evidence type="ECO:0000259" key="5">
    <source>
        <dbReference type="SMART" id="SM00965"/>
    </source>
</evidence>
<feature type="region of interest" description="Disordered" evidence="4">
    <location>
        <begin position="1"/>
        <end position="32"/>
    </location>
</feature>
<evidence type="ECO:0000256" key="1">
    <source>
        <dbReference type="ARBA" id="ARBA00022448"/>
    </source>
</evidence>
<protein>
    <submittedName>
        <fullName evidence="6">STN domain-containing protein</fullName>
    </submittedName>
</protein>
<organism evidence="6 7">
    <name type="scientific">Herminiimonas glaciei</name>
    <dbReference type="NCBI Taxonomy" id="523788"/>
    <lineage>
        <taxon>Bacteria</taxon>
        <taxon>Pseudomonadati</taxon>
        <taxon>Pseudomonadota</taxon>
        <taxon>Betaproteobacteria</taxon>
        <taxon>Burkholderiales</taxon>
        <taxon>Oxalobacteraceae</taxon>
        <taxon>Herminiimonas</taxon>
    </lineage>
</organism>
<sequence>MLTTQGGVRAESSAALRPPSLPGNTTSDTGQESGAAIHFSIPRQPLALALDRYGALTGLPIFFDAALVADRMASAVQGLYTPLVALQIMLNDTGLMARHTRTANQDDAFVLRLIDTPSAEPAKAKDSAELQLRIRQYDGLIQMRIRDALCGNKRIVHGDYRIPVRFFVNAAGQIWNPELLASTGEQARDVNILDTLNAVRLERTPPPEIAQPFTMVILPRALAPGVECPAAH</sequence>